<dbReference type="EMBL" id="LXQA011232519">
    <property type="protein sequence ID" value="MCI90005.1"/>
    <property type="molecule type" value="Genomic_DNA"/>
</dbReference>
<name>A0A392VTH2_9FABA</name>
<organism evidence="1 2">
    <name type="scientific">Trifolium medium</name>
    <dbReference type="NCBI Taxonomy" id="97028"/>
    <lineage>
        <taxon>Eukaryota</taxon>
        <taxon>Viridiplantae</taxon>
        <taxon>Streptophyta</taxon>
        <taxon>Embryophyta</taxon>
        <taxon>Tracheophyta</taxon>
        <taxon>Spermatophyta</taxon>
        <taxon>Magnoliopsida</taxon>
        <taxon>eudicotyledons</taxon>
        <taxon>Gunneridae</taxon>
        <taxon>Pentapetalae</taxon>
        <taxon>rosids</taxon>
        <taxon>fabids</taxon>
        <taxon>Fabales</taxon>
        <taxon>Fabaceae</taxon>
        <taxon>Papilionoideae</taxon>
        <taxon>50 kb inversion clade</taxon>
        <taxon>NPAAA clade</taxon>
        <taxon>Hologalegina</taxon>
        <taxon>IRL clade</taxon>
        <taxon>Trifolieae</taxon>
        <taxon>Trifolium</taxon>
    </lineage>
</organism>
<proteinExistence type="predicted"/>
<evidence type="ECO:0000313" key="1">
    <source>
        <dbReference type="EMBL" id="MCI90005.1"/>
    </source>
</evidence>
<comment type="caution">
    <text evidence="1">The sequence shown here is derived from an EMBL/GenBank/DDBJ whole genome shotgun (WGS) entry which is preliminary data.</text>
</comment>
<reference evidence="1 2" key="1">
    <citation type="journal article" date="2018" name="Front. Plant Sci.">
        <title>Red Clover (Trifolium pratense) and Zigzag Clover (T. medium) - A Picture of Genomic Similarities and Differences.</title>
        <authorList>
            <person name="Dluhosova J."/>
            <person name="Istvanek J."/>
            <person name="Nedelnik J."/>
            <person name="Repkova J."/>
        </authorList>
    </citation>
    <scope>NUCLEOTIDE SEQUENCE [LARGE SCALE GENOMIC DNA]</scope>
    <source>
        <strain evidence="2">cv. 10/8</strain>
        <tissue evidence="1">Leaf</tissue>
    </source>
</reference>
<keyword evidence="2" id="KW-1185">Reference proteome</keyword>
<evidence type="ECO:0000313" key="2">
    <source>
        <dbReference type="Proteomes" id="UP000265520"/>
    </source>
</evidence>
<feature type="non-terminal residue" evidence="1">
    <location>
        <position position="43"/>
    </location>
</feature>
<sequence length="43" mass="4770">MWFDQCPGGSTNEPVTQYYHQCVVVRRGCGQVQVVVVAGEGVW</sequence>
<protein>
    <submittedName>
        <fullName evidence="1">Uncharacterized protein</fullName>
    </submittedName>
</protein>
<accession>A0A392VTH2</accession>
<dbReference type="AlphaFoldDB" id="A0A392VTH2"/>
<dbReference type="Proteomes" id="UP000265520">
    <property type="component" value="Unassembled WGS sequence"/>
</dbReference>